<dbReference type="InterPro" id="IPR025734">
    <property type="entry name" value="EspG"/>
</dbReference>
<reference evidence="5 6" key="1">
    <citation type="submission" date="2021-02" db="EMBL/GenBank/DDBJ databases">
        <title>Actinophytocola xerophila sp. nov., isolated from soil of cotton cropping field.</title>
        <authorList>
            <person name="Huang R."/>
            <person name="Chen X."/>
            <person name="Ge X."/>
            <person name="Liu W."/>
        </authorList>
    </citation>
    <scope>NUCLEOTIDE SEQUENCE [LARGE SCALE GENOMIC DNA]</scope>
    <source>
        <strain evidence="5 6">S1-96</strain>
    </source>
</reference>
<dbReference type="RefSeq" id="WP_260189881.1">
    <property type="nucleotide sequence ID" value="NZ_JAFFZE010000006.1"/>
</dbReference>
<keyword evidence="4" id="KW-0143">Chaperone</keyword>
<evidence type="ECO:0000256" key="1">
    <source>
        <dbReference type="ARBA" id="ARBA00004496"/>
    </source>
</evidence>
<protein>
    <submittedName>
        <fullName evidence="5">ESX secretion-associated protein EspG</fullName>
    </submittedName>
</protein>
<comment type="similarity">
    <text evidence="2">Belongs to the EspG family.</text>
</comment>
<dbReference type="EMBL" id="JAFFZE010000006">
    <property type="protein sequence ID" value="MCT2582537.1"/>
    <property type="molecule type" value="Genomic_DNA"/>
</dbReference>
<evidence type="ECO:0000256" key="3">
    <source>
        <dbReference type="ARBA" id="ARBA00022490"/>
    </source>
</evidence>
<comment type="subcellular location">
    <subcellularLocation>
        <location evidence="1">Cytoplasm</location>
    </subcellularLocation>
</comment>
<keyword evidence="3" id="KW-0963">Cytoplasm</keyword>
<name>A0ABT2J3V0_9PSEU</name>
<evidence type="ECO:0000256" key="4">
    <source>
        <dbReference type="ARBA" id="ARBA00023186"/>
    </source>
</evidence>
<proteinExistence type="inferred from homology"/>
<evidence type="ECO:0000313" key="5">
    <source>
        <dbReference type="EMBL" id="MCT2582537.1"/>
    </source>
</evidence>
<dbReference type="Proteomes" id="UP001156441">
    <property type="component" value="Unassembled WGS sequence"/>
</dbReference>
<comment type="caution">
    <text evidence="5">The sequence shown here is derived from an EMBL/GenBank/DDBJ whole genome shotgun (WGS) entry which is preliminary data.</text>
</comment>
<keyword evidence="6" id="KW-1185">Reference proteome</keyword>
<accession>A0ABT2J3V0</accession>
<dbReference type="Pfam" id="PF14011">
    <property type="entry name" value="ESX-1_EspG"/>
    <property type="match status" value="1"/>
</dbReference>
<evidence type="ECO:0000313" key="6">
    <source>
        <dbReference type="Proteomes" id="UP001156441"/>
    </source>
</evidence>
<sequence>MPGERRIGPLALDFLWEALGAGELPYPLEVRSHGATMDERAALRRRVSEDLVSAGLIDHGGRLEPELEDWFGVLAQPDLSIDSVFLPELDAPPVLALAAAGRAGAVLAVQHRQELRLRPIPRDGLVSAIVAMLPGAPRGTEQSISVPAAELAAVPAGAAQRTSDVETRKALATLTAMPNRRGGQIGVNSRTDVRGRRRSPVLSWFDNDSGRYLTQTRDGWATFAPADAATLRHRIGELATQLTADRR</sequence>
<evidence type="ECO:0000256" key="2">
    <source>
        <dbReference type="ARBA" id="ARBA00006411"/>
    </source>
</evidence>
<gene>
    <name evidence="5" type="ORF">JT362_05300</name>
</gene>
<organism evidence="5 6">
    <name type="scientific">Actinophytocola gossypii</name>
    <dbReference type="NCBI Taxonomy" id="2812003"/>
    <lineage>
        <taxon>Bacteria</taxon>
        <taxon>Bacillati</taxon>
        <taxon>Actinomycetota</taxon>
        <taxon>Actinomycetes</taxon>
        <taxon>Pseudonocardiales</taxon>
        <taxon>Pseudonocardiaceae</taxon>
    </lineage>
</organism>